<evidence type="ECO:0000256" key="1">
    <source>
        <dbReference type="ARBA" id="ARBA00023015"/>
    </source>
</evidence>
<reference evidence="7" key="1">
    <citation type="submission" date="2023-05" db="EMBL/GenBank/DDBJ databases">
        <title>Nepenthes gracilis genome sequencing.</title>
        <authorList>
            <person name="Fukushima K."/>
        </authorList>
    </citation>
    <scope>NUCLEOTIDE SEQUENCE</scope>
    <source>
        <strain evidence="7">SING2019-196</strain>
    </source>
</reference>
<keyword evidence="4" id="KW-0539">Nucleus</keyword>
<name>A0AAD3S916_NEPGR</name>
<dbReference type="PROSITE" id="PS51005">
    <property type="entry name" value="NAC"/>
    <property type="match status" value="1"/>
</dbReference>
<feature type="compositionally biased region" description="Low complexity" evidence="5">
    <location>
        <begin position="315"/>
        <end position="324"/>
    </location>
</feature>
<dbReference type="Pfam" id="PF02365">
    <property type="entry name" value="NAM"/>
    <property type="match status" value="1"/>
</dbReference>
<evidence type="ECO:0000256" key="2">
    <source>
        <dbReference type="ARBA" id="ARBA00023125"/>
    </source>
</evidence>
<feature type="domain" description="NAC" evidence="6">
    <location>
        <begin position="132"/>
        <end position="291"/>
    </location>
</feature>
<dbReference type="Proteomes" id="UP001279734">
    <property type="component" value="Unassembled WGS sequence"/>
</dbReference>
<dbReference type="GO" id="GO:0003700">
    <property type="term" value="F:DNA-binding transcription factor activity"/>
    <property type="evidence" value="ECO:0007669"/>
    <property type="project" value="InterPro"/>
</dbReference>
<keyword evidence="2" id="KW-0238">DNA-binding</keyword>
<protein>
    <recommendedName>
        <fullName evidence="6">NAC domain-containing protein</fullName>
    </recommendedName>
</protein>
<dbReference type="GO" id="GO:0005634">
    <property type="term" value="C:nucleus"/>
    <property type="evidence" value="ECO:0007669"/>
    <property type="project" value="TreeGrafter"/>
</dbReference>
<accession>A0AAD3S916</accession>
<evidence type="ECO:0000256" key="4">
    <source>
        <dbReference type="ARBA" id="ARBA00023242"/>
    </source>
</evidence>
<keyword evidence="1" id="KW-0805">Transcription regulation</keyword>
<feature type="region of interest" description="Disordered" evidence="5">
    <location>
        <begin position="314"/>
        <end position="337"/>
    </location>
</feature>
<dbReference type="InterPro" id="IPR036093">
    <property type="entry name" value="NAC_dom_sf"/>
</dbReference>
<dbReference type="InterPro" id="IPR003441">
    <property type="entry name" value="NAC-dom"/>
</dbReference>
<dbReference type="PANTHER" id="PTHR31079">
    <property type="entry name" value="NAC DOMAIN-CONTAINING PROTEIN 73"/>
    <property type="match status" value="1"/>
</dbReference>
<dbReference type="Gene3D" id="2.170.150.80">
    <property type="entry name" value="NAC domain"/>
    <property type="match status" value="1"/>
</dbReference>
<dbReference type="GO" id="GO:0000976">
    <property type="term" value="F:transcription cis-regulatory region binding"/>
    <property type="evidence" value="ECO:0007669"/>
    <property type="project" value="TreeGrafter"/>
</dbReference>
<gene>
    <name evidence="7" type="ORF">Nepgr_008625</name>
</gene>
<evidence type="ECO:0000256" key="5">
    <source>
        <dbReference type="SAM" id="MobiDB-lite"/>
    </source>
</evidence>
<evidence type="ECO:0000313" key="7">
    <source>
        <dbReference type="EMBL" id="GMH06785.1"/>
    </source>
</evidence>
<dbReference type="EMBL" id="BSYO01000006">
    <property type="protein sequence ID" value="GMH06785.1"/>
    <property type="molecule type" value="Genomic_DNA"/>
</dbReference>
<keyword evidence="3" id="KW-0804">Transcription</keyword>
<proteinExistence type="predicted"/>
<evidence type="ECO:0000256" key="3">
    <source>
        <dbReference type="ARBA" id="ARBA00023163"/>
    </source>
</evidence>
<evidence type="ECO:0000259" key="6">
    <source>
        <dbReference type="PROSITE" id="PS51005"/>
    </source>
</evidence>
<keyword evidence="8" id="KW-1185">Reference proteome</keyword>
<sequence>MMPVFIPRNTSQPHNTKSSIYIYSTVNEGSGKRASFPAQIPTFLNSVGRSTEGKVHRQETSGSFSSDEIIISGQSFIMAKSWIIDSRGISKKVIGATLSSENQIKDCGAKRECPNCHYWIDNSDVSCEWPGLPAGVKFDPSDLELLDHLASKCGAGNVKPHMFIDEFIPTLEGDKGICYTHPKDLPGAKKDGSSIHFFHKTTNAYTSGQRKRRKIQTKQTEEAVRWHKTGKTRPLIENGIQKGWKKIMVLYRSSKKGSKSVKSNWVMYQYHLGNEKDEKEGEYVVSKIFYQQPKPNDMNHDSLVNEESHIGIISTAPKTPKTNAPNPPRVGSSHVRDDATDDTLLQSTAQDPEFTRKGSHSLPDTHPIEDIVCPAYLAGESQALDLDANIIDDLLLCKEIFTSCAPPDDVLAHSMNGVTSGSYSGSYDIVDLENLKFDTPPDFQLSDLQLGSQDSILSWLDRL</sequence>
<comment type="caution">
    <text evidence="7">The sequence shown here is derived from an EMBL/GenBank/DDBJ whole genome shotgun (WGS) entry which is preliminary data.</text>
</comment>
<dbReference type="SUPFAM" id="SSF101941">
    <property type="entry name" value="NAC domain"/>
    <property type="match status" value="1"/>
</dbReference>
<dbReference type="AlphaFoldDB" id="A0AAD3S916"/>
<organism evidence="7 8">
    <name type="scientific">Nepenthes gracilis</name>
    <name type="common">Slender pitcher plant</name>
    <dbReference type="NCBI Taxonomy" id="150966"/>
    <lineage>
        <taxon>Eukaryota</taxon>
        <taxon>Viridiplantae</taxon>
        <taxon>Streptophyta</taxon>
        <taxon>Embryophyta</taxon>
        <taxon>Tracheophyta</taxon>
        <taxon>Spermatophyta</taxon>
        <taxon>Magnoliopsida</taxon>
        <taxon>eudicotyledons</taxon>
        <taxon>Gunneridae</taxon>
        <taxon>Pentapetalae</taxon>
        <taxon>Caryophyllales</taxon>
        <taxon>Nepenthaceae</taxon>
        <taxon>Nepenthes</taxon>
    </lineage>
</organism>
<dbReference type="FunFam" id="2.170.150.80:FF:000009">
    <property type="entry name" value="NAC domain-containing protein 8"/>
    <property type="match status" value="1"/>
</dbReference>
<evidence type="ECO:0000313" key="8">
    <source>
        <dbReference type="Proteomes" id="UP001279734"/>
    </source>
</evidence>
<dbReference type="PANTHER" id="PTHR31079:SF2">
    <property type="entry name" value="NAC DOMAIN CONTAINING PROTEIN 44-RELATED"/>
    <property type="match status" value="1"/>
</dbReference>
<dbReference type="InterPro" id="IPR044799">
    <property type="entry name" value="SOG1-like"/>
</dbReference>